<dbReference type="GO" id="GO:0008270">
    <property type="term" value="F:zinc ion binding"/>
    <property type="evidence" value="ECO:0007669"/>
    <property type="project" value="TreeGrafter"/>
</dbReference>
<dbReference type="SUPFAM" id="SSF46600">
    <property type="entry name" value="C-terminal UvrC-binding domain of UvrB"/>
    <property type="match status" value="1"/>
</dbReference>
<dbReference type="PANTHER" id="PTHR38430">
    <property type="entry name" value="PROTEIN-ARGININE KINASE ACTIVATOR PROTEIN"/>
    <property type="match status" value="1"/>
</dbReference>
<dbReference type="PANTHER" id="PTHR38430:SF1">
    <property type="entry name" value="PROTEIN-ARGININE KINASE ACTIVATOR PROTEIN"/>
    <property type="match status" value="1"/>
</dbReference>
<evidence type="ECO:0000259" key="2">
    <source>
        <dbReference type="PROSITE" id="PS50151"/>
    </source>
</evidence>
<evidence type="ECO:0000313" key="4">
    <source>
        <dbReference type="Proteomes" id="UP000249260"/>
    </source>
</evidence>
<name>A0A328TUV9_9BACL</name>
<proteinExistence type="predicted"/>
<dbReference type="GO" id="GO:1990170">
    <property type="term" value="P:stress response to cadmium ion"/>
    <property type="evidence" value="ECO:0007669"/>
    <property type="project" value="TreeGrafter"/>
</dbReference>
<dbReference type="InterPro" id="IPR036876">
    <property type="entry name" value="UVR_dom_sf"/>
</dbReference>
<dbReference type="Gene3D" id="4.10.860.10">
    <property type="entry name" value="UVR domain"/>
    <property type="match status" value="1"/>
</dbReference>
<dbReference type="GO" id="GO:0046870">
    <property type="term" value="F:cadmium ion binding"/>
    <property type="evidence" value="ECO:0007669"/>
    <property type="project" value="TreeGrafter"/>
</dbReference>
<keyword evidence="1" id="KW-0175">Coiled coil</keyword>
<dbReference type="GO" id="GO:0005507">
    <property type="term" value="F:copper ion binding"/>
    <property type="evidence" value="ECO:0007669"/>
    <property type="project" value="TreeGrafter"/>
</dbReference>
<gene>
    <name evidence="3" type="ORF">DL346_28540</name>
</gene>
<dbReference type="Pfam" id="PF02151">
    <property type="entry name" value="UVR"/>
    <property type="match status" value="1"/>
</dbReference>
<feature type="coiled-coil region" evidence="1">
    <location>
        <begin position="135"/>
        <end position="170"/>
    </location>
</feature>
<dbReference type="EMBL" id="QLUW01000009">
    <property type="protein sequence ID" value="RAP73263.1"/>
    <property type="molecule type" value="Genomic_DNA"/>
</dbReference>
<sequence length="174" mass="19855">MLCQECDKKPATLHFTKIVNGEKTEFHICESCARERGEGIPGTSNGFSIHSLLSGLLDFEPSGGMNTLGAKPQQQLRCDNCGLTYTQFSKMGRFGCSNCYTQFENKLDPIFKRVHGNTTHVGKIPKRTGVQIQIKREVEQLRRDLHKRIEQEEFENAAQIRDRIRELERKIADV</sequence>
<dbReference type="AlphaFoldDB" id="A0A328TUV9"/>
<organism evidence="3 4">
    <name type="scientific">Paenibacillus montanisoli</name>
    <dbReference type="NCBI Taxonomy" id="2081970"/>
    <lineage>
        <taxon>Bacteria</taxon>
        <taxon>Bacillati</taxon>
        <taxon>Bacillota</taxon>
        <taxon>Bacilli</taxon>
        <taxon>Bacillales</taxon>
        <taxon>Paenibacillaceae</taxon>
        <taxon>Paenibacillus</taxon>
    </lineage>
</organism>
<dbReference type="InterPro" id="IPR001943">
    <property type="entry name" value="UVR_dom"/>
</dbReference>
<dbReference type="OrthoDB" id="9788704at2"/>
<dbReference type="Proteomes" id="UP000249260">
    <property type="component" value="Unassembled WGS sequence"/>
</dbReference>
<reference evidence="3 4" key="1">
    <citation type="submission" date="2018-06" db="EMBL/GenBank/DDBJ databases">
        <title>Paenibacillus montanisoli sp. nov., isolated from mountain area soil.</title>
        <authorList>
            <person name="Wu M."/>
        </authorList>
    </citation>
    <scope>NUCLEOTIDE SEQUENCE [LARGE SCALE GENOMIC DNA]</scope>
    <source>
        <strain evidence="3 4">RA17</strain>
    </source>
</reference>
<protein>
    <recommendedName>
        <fullName evidence="2">UVR domain-containing protein</fullName>
    </recommendedName>
</protein>
<feature type="domain" description="UVR" evidence="2">
    <location>
        <begin position="135"/>
        <end position="170"/>
    </location>
</feature>
<dbReference type="RefSeq" id="WP_112885792.1">
    <property type="nucleotide sequence ID" value="NZ_QLUW01000009.1"/>
</dbReference>
<dbReference type="PROSITE" id="PS50151">
    <property type="entry name" value="UVR"/>
    <property type="match status" value="1"/>
</dbReference>
<evidence type="ECO:0000313" key="3">
    <source>
        <dbReference type="EMBL" id="RAP73263.1"/>
    </source>
</evidence>
<evidence type="ECO:0000256" key="1">
    <source>
        <dbReference type="SAM" id="Coils"/>
    </source>
</evidence>
<accession>A0A328TUV9</accession>
<dbReference type="PIRSF" id="PIRSF015034">
    <property type="entry name" value="YacH"/>
    <property type="match status" value="1"/>
</dbReference>
<dbReference type="InterPro" id="IPR025542">
    <property type="entry name" value="YacH"/>
</dbReference>
<keyword evidence="4" id="KW-1185">Reference proteome</keyword>
<dbReference type="GO" id="GO:1990169">
    <property type="term" value="P:stress response to copper ion"/>
    <property type="evidence" value="ECO:0007669"/>
    <property type="project" value="TreeGrafter"/>
</dbReference>
<comment type="caution">
    <text evidence="3">The sequence shown here is derived from an EMBL/GenBank/DDBJ whole genome shotgun (WGS) entry which is preliminary data.</text>
</comment>
<dbReference type="GO" id="GO:0050897">
    <property type="term" value="F:cobalt ion binding"/>
    <property type="evidence" value="ECO:0007669"/>
    <property type="project" value="TreeGrafter"/>
</dbReference>